<name>A0A510IFK5_9VIBR</name>
<dbReference type="EMBL" id="AP019799">
    <property type="protein sequence ID" value="BBL91948.1"/>
    <property type="molecule type" value="Genomic_DNA"/>
</dbReference>
<reference evidence="2" key="1">
    <citation type="submission" date="2019-07" db="EMBL/GenBank/DDBJ databases">
        <title>Complete Genome Sequences of Vibrion rotiferianus strain AM7.</title>
        <authorList>
            <person name="Miyazaki K."/>
            <person name="Wiseschart A."/>
            <person name="Pootanakit K."/>
            <person name="Ishimori K."/>
            <person name="Kitahara K."/>
        </authorList>
    </citation>
    <scope>NUCLEOTIDE SEQUENCE [LARGE SCALE GENOMIC DNA]</scope>
    <source>
        <strain evidence="2">AM7</strain>
    </source>
</reference>
<dbReference type="Proteomes" id="UP000315115">
    <property type="component" value="Chromosome 2"/>
</dbReference>
<proteinExistence type="predicted"/>
<accession>A0A510IFK5</accession>
<gene>
    <name evidence="1" type="ORF">VroAM7_46010</name>
</gene>
<evidence type="ECO:0000313" key="2">
    <source>
        <dbReference type="Proteomes" id="UP000315115"/>
    </source>
</evidence>
<dbReference type="AlphaFoldDB" id="A0A510IFK5"/>
<sequence length="60" mass="6340">MRLILSMQRVSDCLILNDLWPLGVPGSIIDVSANAAKGVDVECWKEIASALGIDCVGLVA</sequence>
<organism evidence="1 2">
    <name type="scientific">Vibrio rotiferianus</name>
    <dbReference type="NCBI Taxonomy" id="190895"/>
    <lineage>
        <taxon>Bacteria</taxon>
        <taxon>Pseudomonadati</taxon>
        <taxon>Pseudomonadota</taxon>
        <taxon>Gammaproteobacteria</taxon>
        <taxon>Vibrionales</taxon>
        <taxon>Vibrionaceae</taxon>
        <taxon>Vibrio</taxon>
    </lineage>
</organism>
<protein>
    <submittedName>
        <fullName evidence="1">Uncharacterized protein</fullName>
    </submittedName>
</protein>
<evidence type="ECO:0000313" key="1">
    <source>
        <dbReference type="EMBL" id="BBL91948.1"/>
    </source>
</evidence>